<organism evidence="9 10">
    <name type="scientific">Boothiomyces macroporosus</name>
    <dbReference type="NCBI Taxonomy" id="261099"/>
    <lineage>
        <taxon>Eukaryota</taxon>
        <taxon>Fungi</taxon>
        <taxon>Fungi incertae sedis</taxon>
        <taxon>Chytridiomycota</taxon>
        <taxon>Chytridiomycota incertae sedis</taxon>
        <taxon>Chytridiomycetes</taxon>
        <taxon>Rhizophydiales</taxon>
        <taxon>Terramycetaceae</taxon>
        <taxon>Boothiomyces</taxon>
    </lineage>
</organism>
<evidence type="ECO:0000256" key="2">
    <source>
        <dbReference type="ARBA" id="ARBA00022670"/>
    </source>
</evidence>
<name>A0AAD5ULE3_9FUNG</name>
<proteinExistence type="predicted"/>
<dbReference type="GO" id="GO:0046872">
    <property type="term" value="F:metal ion binding"/>
    <property type="evidence" value="ECO:0007669"/>
    <property type="project" value="UniProtKB-KW"/>
</dbReference>
<reference evidence="9" key="1">
    <citation type="submission" date="2020-05" db="EMBL/GenBank/DDBJ databases">
        <title>Phylogenomic resolution of chytrid fungi.</title>
        <authorList>
            <person name="Stajich J.E."/>
            <person name="Amses K."/>
            <person name="Simmons R."/>
            <person name="Seto K."/>
            <person name="Myers J."/>
            <person name="Bonds A."/>
            <person name="Quandt C.A."/>
            <person name="Barry K."/>
            <person name="Liu P."/>
            <person name="Grigoriev I."/>
            <person name="Longcore J.E."/>
            <person name="James T.Y."/>
        </authorList>
    </citation>
    <scope>NUCLEOTIDE SEQUENCE</scope>
    <source>
        <strain evidence="9">PLAUS21</strain>
    </source>
</reference>
<dbReference type="InterPro" id="IPR018497">
    <property type="entry name" value="Peptidase_M13_C"/>
</dbReference>
<dbReference type="Gene3D" id="3.40.390.10">
    <property type="entry name" value="Collagenase (Catalytic Domain)"/>
    <property type="match status" value="1"/>
</dbReference>
<evidence type="ECO:0000256" key="3">
    <source>
        <dbReference type="ARBA" id="ARBA00022723"/>
    </source>
</evidence>
<dbReference type="Proteomes" id="UP001210925">
    <property type="component" value="Unassembled WGS sequence"/>
</dbReference>
<evidence type="ECO:0000256" key="4">
    <source>
        <dbReference type="ARBA" id="ARBA00022801"/>
    </source>
</evidence>
<dbReference type="InterPro" id="IPR008753">
    <property type="entry name" value="Peptidase_M13_N"/>
</dbReference>
<dbReference type="PANTHER" id="PTHR11733">
    <property type="entry name" value="ZINC METALLOPROTEASE FAMILY M13 NEPRILYSIN-RELATED"/>
    <property type="match status" value="1"/>
</dbReference>
<dbReference type="Gene3D" id="1.10.1380.10">
    <property type="entry name" value="Neutral endopeptidase , domain2"/>
    <property type="match status" value="1"/>
</dbReference>
<keyword evidence="5" id="KW-0862">Zinc</keyword>
<keyword evidence="2" id="KW-0645">Protease</keyword>
<evidence type="ECO:0000313" key="9">
    <source>
        <dbReference type="EMBL" id="KAJ3261199.1"/>
    </source>
</evidence>
<gene>
    <name evidence="9" type="ORF">HK103_006508</name>
</gene>
<feature type="domain" description="Peptidase M13 C-terminal" evidence="7">
    <location>
        <begin position="610"/>
        <end position="783"/>
    </location>
</feature>
<dbReference type="GO" id="GO:0004222">
    <property type="term" value="F:metalloendopeptidase activity"/>
    <property type="evidence" value="ECO:0007669"/>
    <property type="project" value="InterPro"/>
</dbReference>
<sequence>MESEEHNQTDTDSITVENAGEAVQIPLIYMHSHHPTKPLENLCKDPNCTMNTQGKSTIASTYIPQNTGPTYQFQPDSRFNDSANTVNQLDRFLEDQKELLSRIKQINSYEYADVDVLSSVSQQHNRVASSLNKSIERRKEVPKPIDFTNFNFAISTGYSFYKFVNGSWLEKANIPSNCSSWNCYDELRSRFEPSTQDMVWDYIDKDYEETALREYYLSAMNEQLIENEKLNPVIDDLGLIDSIETLDEYFGLAGQFAEQFIMTSLFFVYKFPTTPKKDGDMEVVMLLQDGLGLPTRNYYIHDHKFGKVDGYKHYIEKLFLASGMSQADAKLDTELVFNFEVGLSEIMEPIENLCRHTGNNIKLSLIDLKRICKVVDWNVFFKNSGVSEEAQVVIEPKPYFTKLAGLVQQTPLSTLKKHMKLRYLTTAAPFLHKEMQIIHFEFHDKLLHGVQEMQERWKTAFQWVCDIHDLVNLQQLFSNNLSTHFYEEFDTLSEVMDKRFKSLSWISEESLQNAKKVISQFARGFGHKNYNSLSSLEGKIIHSNSPWTNYKLLAKMVVFPSSFYHRPTVKSQHQTISRILYNSIPMLFFPLFYDCPPFFYGRTNDKLLGEPAFNFGAFGCVHAREYLSVYHASYVRFNRKGGLVDWISEKERAHYEKQIETISQQIVAWSSTDLTLNVKLIASQLLADLGALSIAYEAFQEYKNIHGSKVKPSTYLYTVEQEFFISWARISRELVTKEHAEFDSETCYHAPRELRVDIPLSNMIEFHKAFSIKPGDRLYRPPHEIVSLW</sequence>
<dbReference type="InterPro" id="IPR042089">
    <property type="entry name" value="Peptidase_M13_dom_2"/>
</dbReference>
<evidence type="ECO:0000256" key="5">
    <source>
        <dbReference type="ARBA" id="ARBA00022833"/>
    </source>
</evidence>
<dbReference type="Pfam" id="PF05649">
    <property type="entry name" value="Peptidase_M13_N"/>
    <property type="match status" value="1"/>
</dbReference>
<evidence type="ECO:0000259" key="7">
    <source>
        <dbReference type="Pfam" id="PF01431"/>
    </source>
</evidence>
<evidence type="ECO:0000259" key="8">
    <source>
        <dbReference type="Pfam" id="PF05649"/>
    </source>
</evidence>
<dbReference type="SUPFAM" id="SSF55486">
    <property type="entry name" value="Metalloproteases ('zincins'), catalytic domain"/>
    <property type="match status" value="1"/>
</dbReference>
<comment type="cofactor">
    <cofactor evidence="1">
        <name>Zn(2+)</name>
        <dbReference type="ChEBI" id="CHEBI:29105"/>
    </cofactor>
</comment>
<evidence type="ECO:0000313" key="10">
    <source>
        <dbReference type="Proteomes" id="UP001210925"/>
    </source>
</evidence>
<dbReference type="GO" id="GO:0005886">
    <property type="term" value="C:plasma membrane"/>
    <property type="evidence" value="ECO:0007669"/>
    <property type="project" value="TreeGrafter"/>
</dbReference>
<keyword evidence="4" id="KW-0378">Hydrolase</keyword>
<dbReference type="InterPro" id="IPR024079">
    <property type="entry name" value="MetalloPept_cat_dom_sf"/>
</dbReference>
<dbReference type="Pfam" id="PF01431">
    <property type="entry name" value="Peptidase_M13"/>
    <property type="match status" value="1"/>
</dbReference>
<dbReference type="EMBL" id="JADGKB010000007">
    <property type="protein sequence ID" value="KAJ3261199.1"/>
    <property type="molecule type" value="Genomic_DNA"/>
</dbReference>
<dbReference type="GO" id="GO:0016485">
    <property type="term" value="P:protein processing"/>
    <property type="evidence" value="ECO:0007669"/>
    <property type="project" value="TreeGrafter"/>
</dbReference>
<protein>
    <submittedName>
        <fullName evidence="9">Uncharacterized protein</fullName>
    </submittedName>
</protein>
<keyword evidence="10" id="KW-1185">Reference proteome</keyword>
<dbReference type="PANTHER" id="PTHR11733:SF133">
    <property type="entry name" value="PHOSPHATE-REGULATING NEUTRAL ENDOPEPTIDASE PHEX"/>
    <property type="match status" value="1"/>
</dbReference>
<keyword evidence="6" id="KW-0482">Metalloprotease</keyword>
<evidence type="ECO:0000256" key="6">
    <source>
        <dbReference type="ARBA" id="ARBA00023049"/>
    </source>
</evidence>
<feature type="domain" description="Peptidase M13 N-terminal" evidence="8">
    <location>
        <begin position="160"/>
        <end position="522"/>
    </location>
</feature>
<keyword evidence="3" id="KW-0479">Metal-binding</keyword>
<dbReference type="InterPro" id="IPR000718">
    <property type="entry name" value="Peptidase_M13"/>
</dbReference>
<accession>A0AAD5ULE3</accession>
<dbReference type="PROSITE" id="PS51885">
    <property type="entry name" value="NEPRILYSIN"/>
    <property type="match status" value="1"/>
</dbReference>
<dbReference type="AlphaFoldDB" id="A0AAD5ULE3"/>
<comment type="caution">
    <text evidence="9">The sequence shown here is derived from an EMBL/GenBank/DDBJ whole genome shotgun (WGS) entry which is preliminary data.</text>
</comment>
<evidence type="ECO:0000256" key="1">
    <source>
        <dbReference type="ARBA" id="ARBA00001947"/>
    </source>
</evidence>
<dbReference type="CDD" id="cd08662">
    <property type="entry name" value="M13"/>
    <property type="match status" value="1"/>
</dbReference>